<sequence length="67" mass="7868">MEWIIGVIVLVFVASLFKPRSCDICGAGFKKKYHTWTIDGKKQHLCPYCNGKMNRRNSDRRFKDRFG</sequence>
<reference evidence="1" key="1">
    <citation type="submission" date="2018-07" db="EMBL/GenBank/DDBJ databases">
        <authorList>
            <consortium name="GenomeTrakr network: Whole genome sequencing for foodborne pathogen traceback"/>
        </authorList>
    </citation>
    <scope>NUCLEOTIDE SEQUENCE</scope>
    <source>
        <strain evidence="1">FDA00011140</strain>
    </source>
</reference>
<accession>A0A5U5UMU6</accession>
<gene>
    <name evidence="1" type="ORF">BUX03_13025</name>
</gene>
<evidence type="ECO:0000313" key="1">
    <source>
        <dbReference type="EMBL" id="EBQ6858924.1"/>
    </source>
</evidence>
<organism evidence="1">
    <name type="scientific">Salmonella enterica</name>
    <name type="common">Salmonella choleraesuis</name>
    <dbReference type="NCBI Taxonomy" id="28901"/>
    <lineage>
        <taxon>Bacteria</taxon>
        <taxon>Pseudomonadati</taxon>
        <taxon>Pseudomonadota</taxon>
        <taxon>Gammaproteobacteria</taxon>
        <taxon>Enterobacterales</taxon>
        <taxon>Enterobacteriaceae</taxon>
        <taxon>Salmonella</taxon>
    </lineage>
</organism>
<dbReference type="EMBL" id="AAGPUO010000018">
    <property type="protein sequence ID" value="EBQ6858924.1"/>
    <property type="molecule type" value="Genomic_DNA"/>
</dbReference>
<proteinExistence type="predicted"/>
<protein>
    <submittedName>
        <fullName evidence="1">Uncharacterized protein</fullName>
    </submittedName>
</protein>
<name>A0A5U5UMU6_SALER</name>
<comment type="caution">
    <text evidence="1">The sequence shown here is derived from an EMBL/GenBank/DDBJ whole genome shotgun (WGS) entry which is preliminary data.</text>
</comment>
<dbReference type="AlphaFoldDB" id="A0A5U5UMU6"/>